<evidence type="ECO:0000313" key="2">
    <source>
        <dbReference type="Proteomes" id="UP001177260"/>
    </source>
</evidence>
<sequence length="336" mass="38863">MEKFYSNEEMRTKSKLKVLITSRPYEDLECSFENFPKNACMRLGGDEKSDQIREEIDLVIDVEVKDLTKTFNDRTSAAEKIEARPKDMEHRTYLWLYLTLNYIKDERAVYSKTSSVEQLLSHLPSNVADAYESMLSRDGDEPVKKILLHLVLAAERPLTLLEANIALTLALQEQVMDSHVDVMDGTWSLLSFERVVKRYCGLFISMHDSNLSFIHQTARDFLLIKREGGDMGWGGSFNLQQSHETMLQVCLDYLLIPDIGGPESTMGDLRDRPYPFLEYSGNYWPSHMVKHGLALSGNNLNRVRMLCDPGSRHLRIWTFAYDDVFWIRRSNSNWTL</sequence>
<gene>
    <name evidence="1" type="ORF">N8T08_005578</name>
</gene>
<name>A0ACC3B2M7_9EURO</name>
<evidence type="ECO:0000313" key="1">
    <source>
        <dbReference type="EMBL" id="KAK1144425.1"/>
    </source>
</evidence>
<reference evidence="1 2" key="1">
    <citation type="journal article" date="2023" name="ACS Omega">
        <title>Identification of the Neoaspergillic Acid Biosynthesis Gene Cluster by Establishing an In Vitro CRISPR-Ribonucleoprotein Genetic System in Aspergillus melleus.</title>
        <authorList>
            <person name="Yuan B."/>
            <person name="Grau M.F."/>
            <person name="Murata R.M."/>
            <person name="Torok T."/>
            <person name="Venkateswaran K."/>
            <person name="Stajich J.E."/>
            <person name="Wang C.C.C."/>
        </authorList>
    </citation>
    <scope>NUCLEOTIDE SEQUENCE [LARGE SCALE GENOMIC DNA]</scope>
    <source>
        <strain evidence="1 2">IMV 1140</strain>
    </source>
</reference>
<dbReference type="Proteomes" id="UP001177260">
    <property type="component" value="Unassembled WGS sequence"/>
</dbReference>
<organism evidence="1 2">
    <name type="scientific">Aspergillus melleus</name>
    <dbReference type="NCBI Taxonomy" id="138277"/>
    <lineage>
        <taxon>Eukaryota</taxon>
        <taxon>Fungi</taxon>
        <taxon>Dikarya</taxon>
        <taxon>Ascomycota</taxon>
        <taxon>Pezizomycotina</taxon>
        <taxon>Eurotiomycetes</taxon>
        <taxon>Eurotiomycetidae</taxon>
        <taxon>Eurotiales</taxon>
        <taxon>Aspergillaceae</taxon>
        <taxon>Aspergillus</taxon>
        <taxon>Aspergillus subgen. Circumdati</taxon>
    </lineage>
</organism>
<dbReference type="EMBL" id="JAOPJF010000031">
    <property type="protein sequence ID" value="KAK1144425.1"/>
    <property type="molecule type" value="Genomic_DNA"/>
</dbReference>
<accession>A0ACC3B2M7</accession>
<protein>
    <submittedName>
        <fullName evidence="1">Uncharacterized protein</fullName>
    </submittedName>
</protein>
<comment type="caution">
    <text evidence="1">The sequence shown here is derived from an EMBL/GenBank/DDBJ whole genome shotgun (WGS) entry which is preliminary data.</text>
</comment>
<proteinExistence type="predicted"/>
<keyword evidence="2" id="KW-1185">Reference proteome</keyword>